<keyword evidence="3" id="KW-1185">Reference proteome</keyword>
<name>A0A5B7D4H1_PORTR</name>
<comment type="caution">
    <text evidence="2">The sequence shown here is derived from an EMBL/GenBank/DDBJ whole genome shotgun (WGS) entry which is preliminary data.</text>
</comment>
<feature type="compositionally biased region" description="Polar residues" evidence="1">
    <location>
        <begin position="1"/>
        <end position="22"/>
    </location>
</feature>
<feature type="region of interest" description="Disordered" evidence="1">
    <location>
        <begin position="75"/>
        <end position="106"/>
    </location>
</feature>
<accession>A0A5B7D4H1</accession>
<gene>
    <name evidence="2" type="ORF">E2C01_008656</name>
</gene>
<protein>
    <submittedName>
        <fullName evidence="2">Uncharacterized protein</fullName>
    </submittedName>
</protein>
<evidence type="ECO:0000256" key="1">
    <source>
        <dbReference type="SAM" id="MobiDB-lite"/>
    </source>
</evidence>
<evidence type="ECO:0000313" key="3">
    <source>
        <dbReference type="Proteomes" id="UP000324222"/>
    </source>
</evidence>
<dbReference type="Proteomes" id="UP000324222">
    <property type="component" value="Unassembled WGS sequence"/>
</dbReference>
<evidence type="ECO:0000313" key="2">
    <source>
        <dbReference type="EMBL" id="MPC15854.1"/>
    </source>
</evidence>
<sequence length="106" mass="10964">MLASATTNGASLPTRSLSSSKAGRSRPGEDVTGSTLEPRDNRLRLWLDLLGVVASGELMAADGERGFLNVTSNQLGGGAAKGEPEMEASARDSFSGTVPTKELQSL</sequence>
<dbReference type="EMBL" id="VSRR010000459">
    <property type="protein sequence ID" value="MPC15854.1"/>
    <property type="molecule type" value="Genomic_DNA"/>
</dbReference>
<feature type="region of interest" description="Disordered" evidence="1">
    <location>
        <begin position="1"/>
        <end position="38"/>
    </location>
</feature>
<organism evidence="2 3">
    <name type="scientific">Portunus trituberculatus</name>
    <name type="common">Swimming crab</name>
    <name type="synonym">Neptunus trituberculatus</name>
    <dbReference type="NCBI Taxonomy" id="210409"/>
    <lineage>
        <taxon>Eukaryota</taxon>
        <taxon>Metazoa</taxon>
        <taxon>Ecdysozoa</taxon>
        <taxon>Arthropoda</taxon>
        <taxon>Crustacea</taxon>
        <taxon>Multicrustacea</taxon>
        <taxon>Malacostraca</taxon>
        <taxon>Eumalacostraca</taxon>
        <taxon>Eucarida</taxon>
        <taxon>Decapoda</taxon>
        <taxon>Pleocyemata</taxon>
        <taxon>Brachyura</taxon>
        <taxon>Eubrachyura</taxon>
        <taxon>Portunoidea</taxon>
        <taxon>Portunidae</taxon>
        <taxon>Portuninae</taxon>
        <taxon>Portunus</taxon>
    </lineage>
</organism>
<reference evidence="2 3" key="1">
    <citation type="submission" date="2019-05" db="EMBL/GenBank/DDBJ databases">
        <title>Another draft genome of Portunus trituberculatus and its Hox gene families provides insights of decapod evolution.</title>
        <authorList>
            <person name="Jeong J.-H."/>
            <person name="Song I."/>
            <person name="Kim S."/>
            <person name="Choi T."/>
            <person name="Kim D."/>
            <person name="Ryu S."/>
            <person name="Kim W."/>
        </authorList>
    </citation>
    <scope>NUCLEOTIDE SEQUENCE [LARGE SCALE GENOMIC DNA]</scope>
    <source>
        <tissue evidence="2">Muscle</tissue>
    </source>
</reference>
<proteinExistence type="predicted"/>
<dbReference type="AlphaFoldDB" id="A0A5B7D4H1"/>
<feature type="compositionally biased region" description="Polar residues" evidence="1">
    <location>
        <begin position="92"/>
        <end position="106"/>
    </location>
</feature>